<dbReference type="STRING" id="78410.A0A0N8H761"/>
<dbReference type="SUPFAM" id="SSF69864">
    <property type="entry name" value="Argininosuccinate synthetase, C-terminal domain"/>
    <property type="match status" value="1"/>
</dbReference>
<dbReference type="InterPro" id="IPR014729">
    <property type="entry name" value="Rossmann-like_a/b/a_fold"/>
</dbReference>
<dbReference type="GO" id="GO:0006351">
    <property type="term" value="P:DNA-templated transcription"/>
    <property type="evidence" value="ECO:0007669"/>
    <property type="project" value="InterPro"/>
</dbReference>
<evidence type="ECO:0000256" key="13">
    <source>
        <dbReference type="SAM" id="MobiDB-lite"/>
    </source>
</evidence>
<feature type="compositionally biased region" description="Polar residues" evidence="13">
    <location>
        <begin position="488"/>
        <end position="509"/>
    </location>
</feature>
<dbReference type="FunFam" id="3.40.50.620:FF:000019">
    <property type="entry name" value="Argininosuccinate synthase"/>
    <property type="match status" value="1"/>
</dbReference>
<dbReference type="CDD" id="cd12148">
    <property type="entry name" value="fungal_TF_MHR"/>
    <property type="match status" value="1"/>
</dbReference>
<dbReference type="UniPathway" id="UPA00068">
    <property type="reaction ID" value="UER00113"/>
</dbReference>
<dbReference type="FunFam" id="3.90.1260.10:FF:000003">
    <property type="entry name" value="Argininosuccinate synthase"/>
    <property type="match status" value="1"/>
</dbReference>
<evidence type="ECO:0000313" key="15">
    <source>
        <dbReference type="EMBL" id="KPM40876.1"/>
    </source>
</evidence>
<dbReference type="Proteomes" id="UP000050424">
    <property type="component" value="Unassembled WGS sequence"/>
</dbReference>
<dbReference type="Pfam" id="PF04082">
    <property type="entry name" value="Fungal_trans"/>
    <property type="match status" value="1"/>
</dbReference>
<dbReference type="NCBIfam" id="NF001770">
    <property type="entry name" value="PRK00509.1"/>
    <property type="match status" value="1"/>
</dbReference>
<comment type="subunit">
    <text evidence="2">Homotetramer.</text>
</comment>
<comment type="pathway">
    <text evidence="1">Amino-acid biosynthesis; L-arginine biosynthesis; L-arginine from L-ornithine and carbamoyl phosphate: step 2/3.</text>
</comment>
<dbReference type="Gene3D" id="3.40.50.620">
    <property type="entry name" value="HUPs"/>
    <property type="match status" value="1"/>
</dbReference>
<dbReference type="Pfam" id="PF00764">
    <property type="entry name" value="Arginosuc_synth"/>
    <property type="match status" value="1"/>
</dbReference>
<dbReference type="EMBL" id="LKCW01000075">
    <property type="protein sequence ID" value="KPM40876.1"/>
    <property type="molecule type" value="Genomic_DNA"/>
</dbReference>
<keyword evidence="9" id="KW-0067">ATP-binding</keyword>
<protein>
    <recommendedName>
        <fullName evidence="4">Argininosuccinate synthase</fullName>
        <ecNumber evidence="3">6.3.4.5</ecNumber>
    </recommendedName>
    <alternativeName>
        <fullName evidence="11">Citrulline--aspartate ligase</fullName>
    </alternativeName>
</protein>
<evidence type="ECO:0000259" key="14">
    <source>
        <dbReference type="SMART" id="SM00906"/>
    </source>
</evidence>
<comment type="similarity">
    <text evidence="12">Belongs to the argininosuccinate synthase family. Type 1 subfamily.</text>
</comment>
<evidence type="ECO:0000256" key="5">
    <source>
        <dbReference type="ARBA" id="ARBA00022571"/>
    </source>
</evidence>
<keyword evidence="5" id="KW-0055">Arginine biosynthesis</keyword>
<dbReference type="GO" id="GO:0008270">
    <property type="term" value="F:zinc ion binding"/>
    <property type="evidence" value="ECO:0007669"/>
    <property type="project" value="InterPro"/>
</dbReference>
<dbReference type="InterPro" id="IPR007219">
    <property type="entry name" value="XnlR_reg_dom"/>
</dbReference>
<evidence type="ECO:0000256" key="11">
    <source>
        <dbReference type="ARBA" id="ARBA00029916"/>
    </source>
</evidence>
<dbReference type="AlphaFoldDB" id="A0A0N8H761"/>
<dbReference type="GO" id="GO:0000050">
    <property type="term" value="P:urea cycle"/>
    <property type="evidence" value="ECO:0007669"/>
    <property type="project" value="TreeGrafter"/>
</dbReference>
<reference evidence="15 16" key="1">
    <citation type="submission" date="2015-09" db="EMBL/GenBank/DDBJ databases">
        <title>Draft genome of a European isolate of the apple canker pathogen Neonectria ditissima.</title>
        <authorList>
            <person name="Gomez-Cortecero A."/>
            <person name="Harrison R.J."/>
            <person name="Armitage A.D."/>
        </authorList>
    </citation>
    <scope>NUCLEOTIDE SEQUENCE [LARGE SCALE GENOMIC DNA]</scope>
    <source>
        <strain evidence="15 16">R09/05</strain>
    </source>
</reference>
<dbReference type="PROSITE" id="PS00565">
    <property type="entry name" value="ARGININOSUCCIN_SYN_2"/>
    <property type="match status" value="1"/>
</dbReference>
<feature type="region of interest" description="Disordered" evidence="13">
    <location>
        <begin position="976"/>
        <end position="1003"/>
    </location>
</feature>
<dbReference type="PROSITE" id="PS00564">
    <property type="entry name" value="ARGININOSUCCIN_SYN_1"/>
    <property type="match status" value="1"/>
</dbReference>
<evidence type="ECO:0000256" key="3">
    <source>
        <dbReference type="ARBA" id="ARBA00012286"/>
    </source>
</evidence>
<gene>
    <name evidence="15" type="ORF">AK830_g5728</name>
</gene>
<sequence length="1062" mass="118374">MSDKRVCLAYSGGLDTSTILKWLILEGYTVVCFLADVGQEEDFAAVEKKALALGAERMVIDNLQQEFVDELIFPAIQCNAIYEDRYLLGTSLARPVIARAQVQAAHKYKCSILSHGCTGKGNDQVRFELAWKACDPSLAVIAPWRMPKFFNRFQGRADLLKFASENGIPVSSTPKAPWSMDDNLAHCSYESGILEQPELPAPKEIWTRTVDPLEAPNEPTKLSIWFEKGIPIKLEVGGETVTGSLELFKALNQVAGRNGVGRIDIVESRFIGLKSRGCYDSPAMTVLRLAHIDIEGLVLDSKVKSICSYISNEWSQCLYNGMYFSPERELLENSIVFSQRHVEGKVDLMVYKGGVYVLGRSSETSNLYSETEASMDTLEGFSPEDTSGFIAIQAIRLEKYGAAKIQRGEPLTRPHDPGKVMDMESPTASGRGRRANNAYLQELQQAAARSNGAVAGGPSSPKATDVVVASASGSGEYAAPYPLLEHTPVSQSTPESATEPSNPLASVKSSYVSDDKGRLRWLGESSTWSFSRRTLLVIRDHLKKSDLPGVAMNEESRAYDLNWGNRPFDDAANFRNLPSIDHVTYLIESLKFHVGQLFHLFDEPEFMHRVHKFYLDPDRYAKDNRIWYVQFLAVLALAKAVGTNPARGSRTLPGSEFFTRAMSLMPDSSYLFNDALTAIEALCIIALYLQSADMRNSAYIYTGQATRMSLVFGLHRERPTDGVWSPETASRCHKVWWTVYILERTFSSTMGVPMSIQEEDITTPMPNRDGTQNDTSLYIHVRISGLIVQVIRKVYGAEGRLQASFLPSVREVLTKITSIAGDLNGCFPLPSESSGAGISRAAAHLHLVYHQSILLTMYPLLLYLVQARLREGIRDLVASRSFSETTQALLKSCAESCNTMINVLSALRKEGILERIFSAAFVLKLLRFLIPKLKYYRALSNESNLLLDDLIDRGSIPARFRKSELESLEVMVQTWTEEEPEPSQQQLSRETERAQQTPLELSSEVQQVDGDFQGNFTDPYGMSPGHLLSLVEMVNVQEGTEDSDIAWMDAWLWENPEEFPPV</sequence>
<keyword evidence="10" id="KW-0539">Nucleus</keyword>
<evidence type="ECO:0000313" key="16">
    <source>
        <dbReference type="Proteomes" id="UP000050424"/>
    </source>
</evidence>
<dbReference type="PANTHER" id="PTHR11587:SF2">
    <property type="entry name" value="ARGININOSUCCINATE SYNTHASE"/>
    <property type="match status" value="1"/>
</dbReference>
<dbReference type="GO" id="GO:0000053">
    <property type="term" value="P:argininosuccinate metabolic process"/>
    <property type="evidence" value="ECO:0007669"/>
    <property type="project" value="TreeGrafter"/>
</dbReference>
<keyword evidence="7" id="KW-0028">Amino-acid biosynthesis</keyword>
<feature type="compositionally biased region" description="Basic and acidic residues" evidence="13">
    <location>
        <begin position="406"/>
        <end position="422"/>
    </location>
</feature>
<dbReference type="SMART" id="SM00906">
    <property type="entry name" value="Fungal_trans"/>
    <property type="match status" value="1"/>
</dbReference>
<evidence type="ECO:0000256" key="1">
    <source>
        <dbReference type="ARBA" id="ARBA00004967"/>
    </source>
</evidence>
<comment type="caution">
    <text evidence="15">The sequence shown here is derived from an EMBL/GenBank/DDBJ whole genome shotgun (WGS) entry which is preliminary data.</text>
</comment>
<dbReference type="InterPro" id="IPR024074">
    <property type="entry name" value="AS_cat/multimer_dom_body"/>
</dbReference>
<evidence type="ECO:0000256" key="2">
    <source>
        <dbReference type="ARBA" id="ARBA00011881"/>
    </source>
</evidence>
<dbReference type="CDD" id="cd01999">
    <property type="entry name" value="ASS"/>
    <property type="match status" value="1"/>
</dbReference>
<keyword evidence="8" id="KW-0547">Nucleotide-binding</keyword>
<name>A0A0N8H761_9HYPO</name>
<dbReference type="OrthoDB" id="3548654at2759"/>
<proteinExistence type="inferred from homology"/>
<evidence type="ECO:0000256" key="6">
    <source>
        <dbReference type="ARBA" id="ARBA00022598"/>
    </source>
</evidence>
<evidence type="ECO:0000256" key="4">
    <source>
        <dbReference type="ARBA" id="ARBA00014810"/>
    </source>
</evidence>
<feature type="region of interest" description="Disordered" evidence="13">
    <location>
        <begin position="486"/>
        <end position="509"/>
    </location>
</feature>
<evidence type="ECO:0000256" key="9">
    <source>
        <dbReference type="ARBA" id="ARBA00022840"/>
    </source>
</evidence>
<dbReference type="InterPro" id="IPR001518">
    <property type="entry name" value="Arginosuc_synth"/>
</dbReference>
<dbReference type="InterPro" id="IPR048268">
    <property type="entry name" value="Arginosuc_syn_C"/>
</dbReference>
<feature type="domain" description="Xylanolytic transcriptional activator regulatory" evidence="14">
    <location>
        <begin position="698"/>
        <end position="772"/>
    </location>
</feature>
<dbReference type="GO" id="GO:0005524">
    <property type="term" value="F:ATP binding"/>
    <property type="evidence" value="ECO:0007669"/>
    <property type="project" value="UniProtKB-KW"/>
</dbReference>
<dbReference type="GO" id="GO:0006526">
    <property type="term" value="P:L-arginine biosynthetic process"/>
    <property type="evidence" value="ECO:0007669"/>
    <property type="project" value="UniProtKB-UniPathway"/>
</dbReference>
<dbReference type="Pfam" id="PF20979">
    <property type="entry name" value="Arginosuc_syn_C"/>
    <property type="match status" value="1"/>
</dbReference>
<organism evidence="15 16">
    <name type="scientific">Neonectria ditissima</name>
    <dbReference type="NCBI Taxonomy" id="78410"/>
    <lineage>
        <taxon>Eukaryota</taxon>
        <taxon>Fungi</taxon>
        <taxon>Dikarya</taxon>
        <taxon>Ascomycota</taxon>
        <taxon>Pezizomycotina</taxon>
        <taxon>Sordariomycetes</taxon>
        <taxon>Hypocreomycetidae</taxon>
        <taxon>Hypocreales</taxon>
        <taxon>Nectriaceae</taxon>
        <taxon>Neonectria</taxon>
    </lineage>
</organism>
<dbReference type="Gene3D" id="3.90.1260.10">
    <property type="entry name" value="Argininosuccinate synthetase, chain A, domain 2"/>
    <property type="match status" value="1"/>
</dbReference>
<dbReference type="HAMAP" id="MF_00005">
    <property type="entry name" value="Arg_succ_synth_type1"/>
    <property type="match status" value="1"/>
</dbReference>
<dbReference type="SUPFAM" id="SSF52402">
    <property type="entry name" value="Adenine nucleotide alpha hydrolases-like"/>
    <property type="match status" value="1"/>
</dbReference>
<dbReference type="InterPro" id="IPR018223">
    <property type="entry name" value="Arginosuc_synth_CS"/>
</dbReference>
<feature type="compositionally biased region" description="Polar residues" evidence="13">
    <location>
        <begin position="994"/>
        <end position="1003"/>
    </location>
</feature>
<keyword evidence="16" id="KW-1185">Reference proteome</keyword>
<evidence type="ECO:0000256" key="7">
    <source>
        <dbReference type="ARBA" id="ARBA00022605"/>
    </source>
</evidence>
<evidence type="ECO:0000256" key="8">
    <source>
        <dbReference type="ARBA" id="ARBA00022741"/>
    </source>
</evidence>
<dbReference type="InterPro" id="IPR048267">
    <property type="entry name" value="Arginosuc_syn_N"/>
</dbReference>
<dbReference type="InterPro" id="IPR023434">
    <property type="entry name" value="Arginosuc_synth_type_1_subfam"/>
</dbReference>
<dbReference type="GO" id="GO:0004055">
    <property type="term" value="F:argininosuccinate synthase activity"/>
    <property type="evidence" value="ECO:0007669"/>
    <property type="project" value="UniProtKB-EC"/>
</dbReference>
<keyword evidence="6" id="KW-0436">Ligase</keyword>
<dbReference type="GO" id="GO:0005737">
    <property type="term" value="C:cytoplasm"/>
    <property type="evidence" value="ECO:0007669"/>
    <property type="project" value="TreeGrafter"/>
</dbReference>
<evidence type="ECO:0000256" key="12">
    <source>
        <dbReference type="ARBA" id="ARBA00060987"/>
    </source>
</evidence>
<evidence type="ECO:0000256" key="10">
    <source>
        <dbReference type="ARBA" id="ARBA00023242"/>
    </source>
</evidence>
<feature type="region of interest" description="Disordered" evidence="13">
    <location>
        <begin position="406"/>
        <end position="432"/>
    </location>
</feature>
<dbReference type="EC" id="6.3.4.5" evidence="3"/>
<dbReference type="NCBIfam" id="TIGR00032">
    <property type="entry name" value="argG"/>
    <property type="match status" value="1"/>
</dbReference>
<dbReference type="GO" id="GO:0003677">
    <property type="term" value="F:DNA binding"/>
    <property type="evidence" value="ECO:0007669"/>
    <property type="project" value="InterPro"/>
</dbReference>
<accession>A0A0N8H761</accession>
<dbReference type="PANTHER" id="PTHR11587">
    <property type="entry name" value="ARGININOSUCCINATE SYNTHASE"/>
    <property type="match status" value="1"/>
</dbReference>